<accession>X1JJC0</accession>
<dbReference type="InterPro" id="IPR022026">
    <property type="entry name" value="DUF5981"/>
</dbReference>
<reference evidence="2" key="1">
    <citation type="journal article" date="2014" name="Front. Microbiol.">
        <title>High frequency of phylogenetically diverse reductive dehalogenase-homologous genes in deep subseafloor sedimentary metagenomes.</title>
        <authorList>
            <person name="Kawai M."/>
            <person name="Futagami T."/>
            <person name="Toyoda A."/>
            <person name="Takaki Y."/>
            <person name="Nishi S."/>
            <person name="Hori S."/>
            <person name="Arai W."/>
            <person name="Tsubouchi T."/>
            <person name="Morono Y."/>
            <person name="Uchiyama I."/>
            <person name="Ito T."/>
            <person name="Fujiyama A."/>
            <person name="Inagaki F."/>
            <person name="Takami H."/>
        </authorList>
    </citation>
    <scope>NUCLEOTIDE SEQUENCE</scope>
    <source>
        <strain evidence="2">Expedition CK06-06</strain>
    </source>
</reference>
<dbReference type="PANTHER" id="PTHR38755:SF1">
    <property type="entry name" value="METHYLENE-TETRAHYDROFOLATE REDUCTASE C-TERMINAL DOMAIN-CONTAINING PROTEIN"/>
    <property type="match status" value="1"/>
</dbReference>
<dbReference type="AlphaFoldDB" id="X1JJC0"/>
<sequence>MILTEFKPMEELLEKLKEEEKIFIMGCGGCPEGADTGGKAVLNNMKSELEKEEKTVTGVIEIDFLCQKVLIRSRIKPRLDEIKNADSVLVFSCGLGVQATSAVIDKVCYPALNTITFGGITGMWQGTERCDTCGDCILDWTGGICPYTACPKKLGNGACAGQSNGKCEIDPERDCGWELIYNSLKRIGKLDRLNKFIPPRDYAKILPSAALRKTRLWALDEEEIV</sequence>
<comment type="caution">
    <text evidence="2">The sequence shown here is derived from an EMBL/GenBank/DDBJ whole genome shotgun (WGS) entry which is preliminary data.</text>
</comment>
<feature type="domain" description="Methylene-tetrahydrofolate reductase C-terminal-like" evidence="1">
    <location>
        <begin position="109"/>
        <end position="202"/>
    </location>
</feature>
<evidence type="ECO:0000259" key="1">
    <source>
        <dbReference type="Pfam" id="PF12225"/>
    </source>
</evidence>
<dbReference type="PANTHER" id="PTHR38755">
    <property type="entry name" value="5,10-METHYLENETETRAHYDROFOLATE REDUCTASE"/>
    <property type="match status" value="1"/>
</dbReference>
<protein>
    <recommendedName>
        <fullName evidence="1">Methylene-tetrahydrofolate reductase C-terminal-like domain-containing protein</fullName>
    </recommendedName>
</protein>
<dbReference type="Pfam" id="PF12225">
    <property type="entry name" value="DUF5981"/>
    <property type="match status" value="1"/>
</dbReference>
<dbReference type="EMBL" id="BARU01036547">
    <property type="protein sequence ID" value="GAH78384.1"/>
    <property type="molecule type" value="Genomic_DNA"/>
</dbReference>
<organism evidence="2">
    <name type="scientific">marine sediment metagenome</name>
    <dbReference type="NCBI Taxonomy" id="412755"/>
    <lineage>
        <taxon>unclassified sequences</taxon>
        <taxon>metagenomes</taxon>
        <taxon>ecological metagenomes</taxon>
    </lineage>
</organism>
<gene>
    <name evidence="2" type="ORF">S03H2_57054</name>
</gene>
<evidence type="ECO:0000313" key="2">
    <source>
        <dbReference type="EMBL" id="GAH78384.1"/>
    </source>
</evidence>
<name>X1JJC0_9ZZZZ</name>
<proteinExistence type="predicted"/>